<gene>
    <name evidence="2" type="ORF">MBOT_05980</name>
</gene>
<comment type="caution">
    <text evidence="2">The sequence shown here is derived from an EMBL/GenBank/DDBJ whole genome shotgun (WGS) entry which is preliminary data.</text>
</comment>
<protein>
    <submittedName>
        <fullName evidence="2">Uncharacterized protein</fullName>
    </submittedName>
</protein>
<feature type="region of interest" description="Disordered" evidence="1">
    <location>
        <begin position="155"/>
        <end position="193"/>
    </location>
</feature>
<evidence type="ECO:0000256" key="1">
    <source>
        <dbReference type="SAM" id="MobiDB-lite"/>
    </source>
</evidence>
<sequence>MGGSDDEAADANRCRQERLLRGPDLSGVFMSAIWWNLSGTDNRCHTYGAGHWVHWIQYKLSVRRPGPIIPVIASVADDGALLLQGDGLLLQCWNHRPELVRAALLRCVGIAQWKPDFHLLVVPTGDLVDGASNVFSLGGIKEKRKCRVIHVTNPDHLVPRAPSPTNVPPLRPAKGYAAGRPRPSAKPRESGRP</sequence>
<dbReference type="EMBL" id="BLKW01000002">
    <property type="protein sequence ID" value="GFG73233.1"/>
    <property type="molecule type" value="Genomic_DNA"/>
</dbReference>
<name>A0A7I9XTA8_9MYCO</name>
<keyword evidence="3" id="KW-1185">Reference proteome</keyword>
<accession>A0A7I9XTA8</accession>
<feature type="compositionally biased region" description="Pro residues" evidence="1">
    <location>
        <begin position="161"/>
        <end position="171"/>
    </location>
</feature>
<reference evidence="2 3" key="1">
    <citation type="journal article" date="2019" name="Emerg. Microbes Infect.">
        <title>Comprehensive subspecies identification of 175 nontuberculous mycobacteria species based on 7547 genomic profiles.</title>
        <authorList>
            <person name="Matsumoto Y."/>
            <person name="Kinjo T."/>
            <person name="Motooka D."/>
            <person name="Nabeya D."/>
            <person name="Jung N."/>
            <person name="Uechi K."/>
            <person name="Horii T."/>
            <person name="Iida T."/>
            <person name="Fujita J."/>
            <person name="Nakamura S."/>
        </authorList>
    </citation>
    <scope>NUCLEOTIDE SEQUENCE [LARGE SCALE GENOMIC DNA]</scope>
    <source>
        <strain evidence="2 3">JCM 17322</strain>
    </source>
</reference>
<organism evidence="2 3">
    <name type="scientific">Mycobacterium botniense</name>
    <dbReference type="NCBI Taxonomy" id="84962"/>
    <lineage>
        <taxon>Bacteria</taxon>
        <taxon>Bacillati</taxon>
        <taxon>Actinomycetota</taxon>
        <taxon>Actinomycetes</taxon>
        <taxon>Mycobacteriales</taxon>
        <taxon>Mycobacteriaceae</taxon>
        <taxon>Mycobacterium</taxon>
    </lineage>
</organism>
<dbReference type="AlphaFoldDB" id="A0A7I9XTA8"/>
<evidence type="ECO:0000313" key="3">
    <source>
        <dbReference type="Proteomes" id="UP000465361"/>
    </source>
</evidence>
<dbReference type="Proteomes" id="UP000465361">
    <property type="component" value="Unassembled WGS sequence"/>
</dbReference>
<proteinExistence type="predicted"/>
<evidence type="ECO:0000313" key="2">
    <source>
        <dbReference type="EMBL" id="GFG73233.1"/>
    </source>
</evidence>